<dbReference type="InterPro" id="IPR050486">
    <property type="entry name" value="Mannose-1P_guanyltransferase"/>
</dbReference>
<name>A0A2M7SA88_9BACT</name>
<dbReference type="Gene3D" id="2.160.10.10">
    <property type="entry name" value="Hexapeptide repeat proteins"/>
    <property type="match status" value="1"/>
</dbReference>
<dbReference type="Proteomes" id="UP000229307">
    <property type="component" value="Unassembled WGS sequence"/>
</dbReference>
<comment type="caution">
    <text evidence="4">The sequence shown here is derived from an EMBL/GenBank/DDBJ whole genome shotgun (WGS) entry which is preliminary data.</text>
</comment>
<dbReference type="InterPro" id="IPR056729">
    <property type="entry name" value="GMPPB_C"/>
</dbReference>
<reference evidence="5" key="1">
    <citation type="submission" date="2017-09" db="EMBL/GenBank/DDBJ databases">
        <title>Depth-based differentiation of microbial function through sediment-hosted aquifers and enrichment of novel symbionts in the deep terrestrial subsurface.</title>
        <authorList>
            <person name="Probst A.J."/>
            <person name="Ladd B."/>
            <person name="Jarett J.K."/>
            <person name="Geller-Mcgrath D.E."/>
            <person name="Sieber C.M.K."/>
            <person name="Emerson J.B."/>
            <person name="Anantharaman K."/>
            <person name="Thomas B.C."/>
            <person name="Malmstrom R."/>
            <person name="Stieglmeier M."/>
            <person name="Klingl A."/>
            <person name="Woyke T."/>
            <person name="Ryan C.M."/>
            <person name="Banfield J.F."/>
        </authorList>
    </citation>
    <scope>NUCLEOTIDE SEQUENCE [LARGE SCALE GENOMIC DNA]</scope>
</reference>
<feature type="domain" description="Mannose-1-phosphate guanyltransferase C-terminal" evidence="3">
    <location>
        <begin position="267"/>
        <end position="349"/>
    </location>
</feature>
<evidence type="ECO:0000259" key="2">
    <source>
        <dbReference type="Pfam" id="PF00483"/>
    </source>
</evidence>
<dbReference type="AlphaFoldDB" id="A0A2M7SA88"/>
<organism evidence="4 5">
    <name type="scientific">Candidatus Desantisbacteria bacterium CG_4_10_14_0_8_um_filter_48_22</name>
    <dbReference type="NCBI Taxonomy" id="1974543"/>
    <lineage>
        <taxon>Bacteria</taxon>
        <taxon>Candidatus Desantisiibacteriota</taxon>
    </lineage>
</organism>
<dbReference type="Gene3D" id="3.90.550.10">
    <property type="entry name" value="Spore Coat Polysaccharide Biosynthesis Protein SpsA, Chain A"/>
    <property type="match status" value="1"/>
</dbReference>
<feature type="domain" description="Nucleotidyl transferase" evidence="2">
    <location>
        <begin position="2"/>
        <end position="235"/>
    </location>
</feature>
<dbReference type="Pfam" id="PF25087">
    <property type="entry name" value="GMPPB_C"/>
    <property type="match status" value="1"/>
</dbReference>
<sequence>MKAIILLGGKGTRLLPLTARKPKPLISFFNRPLLTYQIELMKQYGVSEIIFSLGHLSERIEGFLKSEKNRGISIKWIVEEESLGTAGAVKNAQSMLGKETFLILNGDILTGINLAKLIHFHRLNKLRATIALTSVDDPTAYGLIRVDKIGAIQQFLEKPSWIEAGTCRTVNAGLYVFEPEVLSYIPPKRNFSLERELFPILLQRKEKFFGWETKDYWLDVGTLERYRQGHRDILEKKIIFPFLYFRKIEGGVWLEGSSRISPKANFIGPVLIGDNCKISDGVDVSPFTVIGENCIIENGANIANSIILRGTHIGKNVKMKSCIIGEACEIEDNAVISDGVALGDRSIVKAHSQL</sequence>
<proteinExistence type="inferred from homology"/>
<gene>
    <name evidence="4" type="ORF">COY52_07030</name>
</gene>
<dbReference type="PANTHER" id="PTHR22572">
    <property type="entry name" value="SUGAR-1-PHOSPHATE GUANYL TRANSFERASE"/>
    <property type="match status" value="1"/>
</dbReference>
<evidence type="ECO:0000313" key="5">
    <source>
        <dbReference type="Proteomes" id="UP000229307"/>
    </source>
</evidence>
<dbReference type="SUPFAM" id="SSF53448">
    <property type="entry name" value="Nucleotide-diphospho-sugar transferases"/>
    <property type="match status" value="1"/>
</dbReference>
<keyword evidence="4" id="KW-0808">Transferase</keyword>
<protein>
    <submittedName>
        <fullName evidence="4">Nucleotidyl transferase</fullName>
    </submittedName>
</protein>
<evidence type="ECO:0000313" key="4">
    <source>
        <dbReference type="EMBL" id="PIZ16434.1"/>
    </source>
</evidence>
<dbReference type="GO" id="GO:0016740">
    <property type="term" value="F:transferase activity"/>
    <property type="evidence" value="ECO:0007669"/>
    <property type="project" value="UniProtKB-KW"/>
</dbReference>
<dbReference type="Pfam" id="PF00483">
    <property type="entry name" value="NTP_transferase"/>
    <property type="match status" value="1"/>
</dbReference>
<accession>A0A2M7SA88</accession>
<evidence type="ECO:0000256" key="1">
    <source>
        <dbReference type="ARBA" id="ARBA00007274"/>
    </source>
</evidence>
<dbReference type="InterPro" id="IPR005835">
    <property type="entry name" value="NTP_transferase_dom"/>
</dbReference>
<dbReference type="InterPro" id="IPR029044">
    <property type="entry name" value="Nucleotide-diphossugar_trans"/>
</dbReference>
<dbReference type="CDD" id="cd04181">
    <property type="entry name" value="NTP_transferase"/>
    <property type="match status" value="1"/>
</dbReference>
<evidence type="ECO:0000259" key="3">
    <source>
        <dbReference type="Pfam" id="PF25087"/>
    </source>
</evidence>
<comment type="similarity">
    <text evidence="1">Belongs to the transferase hexapeptide repeat family.</text>
</comment>
<dbReference type="EMBL" id="PFMR01000187">
    <property type="protein sequence ID" value="PIZ16434.1"/>
    <property type="molecule type" value="Genomic_DNA"/>
</dbReference>